<name>A0A1I8EYN9_WUCBA</name>
<dbReference type="WBParaSite" id="maker-PairedContig_756-snap-gene-6.13-mRNA-1">
    <property type="protein sequence ID" value="maker-PairedContig_756-snap-gene-6.13-mRNA-1"/>
    <property type="gene ID" value="maker-PairedContig_756-snap-gene-6.13"/>
</dbReference>
<comment type="similarity">
    <text evidence="5">Belongs to the TOG/XMAP215 family.</text>
</comment>
<organism evidence="9">
    <name type="scientific">Wuchereria bancrofti</name>
    <dbReference type="NCBI Taxonomy" id="6293"/>
    <lineage>
        <taxon>Eukaryota</taxon>
        <taxon>Metazoa</taxon>
        <taxon>Ecdysozoa</taxon>
        <taxon>Nematoda</taxon>
        <taxon>Chromadorea</taxon>
        <taxon>Rhabditida</taxon>
        <taxon>Spirurina</taxon>
        <taxon>Spiruromorpha</taxon>
        <taxon>Filarioidea</taxon>
        <taxon>Onchocercidae</taxon>
        <taxon>Wuchereria</taxon>
    </lineage>
</organism>
<evidence type="ECO:0000256" key="1">
    <source>
        <dbReference type="ARBA" id="ARBA00004245"/>
    </source>
</evidence>
<dbReference type="GO" id="GO:0007051">
    <property type="term" value="P:spindle organization"/>
    <property type="evidence" value="ECO:0007669"/>
    <property type="project" value="InterPro"/>
</dbReference>
<keyword evidence="2" id="KW-0963">Cytoplasm</keyword>
<feature type="domain" description="TOG" evidence="8">
    <location>
        <begin position="2"/>
        <end position="250"/>
    </location>
</feature>
<evidence type="ECO:0000256" key="7">
    <source>
        <dbReference type="SAM" id="MobiDB-lite"/>
    </source>
</evidence>
<evidence type="ECO:0000256" key="6">
    <source>
        <dbReference type="PROSITE-ProRule" id="PRU00103"/>
    </source>
</evidence>
<evidence type="ECO:0000256" key="4">
    <source>
        <dbReference type="ARBA" id="ARBA00023212"/>
    </source>
</evidence>
<dbReference type="GO" id="GO:0030951">
    <property type="term" value="P:establishment or maintenance of microtubule cytoskeleton polarity"/>
    <property type="evidence" value="ECO:0007669"/>
    <property type="project" value="InterPro"/>
</dbReference>
<dbReference type="STRING" id="6293.A0A1I8EYN9"/>
<evidence type="ECO:0000259" key="8">
    <source>
        <dbReference type="SMART" id="SM01349"/>
    </source>
</evidence>
<feature type="domain" description="TOG" evidence="8">
    <location>
        <begin position="292"/>
        <end position="535"/>
    </location>
</feature>
<evidence type="ECO:0000256" key="5">
    <source>
        <dbReference type="ARBA" id="ARBA00025722"/>
    </source>
</evidence>
<dbReference type="SUPFAM" id="SSF48371">
    <property type="entry name" value="ARM repeat"/>
    <property type="match status" value="1"/>
</dbReference>
<feature type="region of interest" description="Disordered" evidence="7">
    <location>
        <begin position="732"/>
        <end position="754"/>
    </location>
</feature>
<reference evidence="9" key="1">
    <citation type="submission" date="2016-11" db="UniProtKB">
        <authorList>
            <consortium name="WormBaseParasite"/>
        </authorList>
    </citation>
    <scope>IDENTIFICATION</scope>
    <source>
        <strain evidence="9">pt0022</strain>
    </source>
</reference>
<dbReference type="FunFam" id="1.25.10.10:FF:000019">
    <property type="entry name" value="Cytoskeleton-associated protein 5"/>
    <property type="match status" value="1"/>
</dbReference>
<dbReference type="AlphaFoldDB" id="A0A1I8EYN9"/>
<feature type="repeat" description="HEAT" evidence="6">
    <location>
        <begin position="185"/>
        <end position="222"/>
    </location>
</feature>
<dbReference type="InterPro" id="IPR048491">
    <property type="entry name" value="XMAP215_CLASP_TOG"/>
</dbReference>
<dbReference type="PANTHER" id="PTHR12609">
    <property type="entry name" value="MICROTUBULE ASSOCIATED PROTEIN XMAP215"/>
    <property type="match status" value="1"/>
</dbReference>
<feature type="repeat" description="HEAT" evidence="6">
    <location>
        <begin position="466"/>
        <end position="503"/>
    </location>
</feature>
<dbReference type="SMART" id="SM01349">
    <property type="entry name" value="TOG"/>
    <property type="match status" value="2"/>
</dbReference>
<sequence>MREMDGMDIKEHLPIGFFETVRSTNWIERRDMLSALIDNLSHYPRIDPKIKYNEILAELKMVGNFECLILIISKDSNIVVVILALRALTAFVKGLRKNFVKYIPMVLLHVLEKFKEKKPSVKEAVVDCLSLIAEYCDTTMLSSPICEALEKATNPTVKANIDQWIYYILCQYQRSAVPITFIRSIAPYLVKHSKDSDPDVRERSCMVFGAILRLVEEKVTASIADDVFGDKTKSKKIIEYSEKAEKDFEKYRQARIGTDIALESCALSGNMECHKEAAGGLVQADTAISSWELLTETKISDKIPHDIQLKLASREWIDRKATLEMLYNILENNPRLCPDEDHSELIGILCKILEKDTNINVAAVAAKCITGFANGLRYKFAVFIPKIYVSVFEKFKEKKLILRQPLIVLCDVLALLTPLSTYIEVVRIALQKPNPQIKTQTALFLSRLLRQHNVHTLPLDCITQKLGPALTKLSFDADPDSREASFVAVGAIMRIVGENVVNDCCSEIMHDINKSTKVRQNCESLIREFGLNASASILKLHQRTCSTVVPSKVGSHKSLNADARMIFQDLNLHQLKLKRFLCDIGFGRSSNFRAELNIETFQDTKCNIKTTKKVRSVISKSKFNSIQVQETNATKNREKNSSSEKDIFFDASEEVDVLSGSSSDPDNSLGRNETYIVDERERGRQCLDFGAAQTICFSTFYWECFHVLSTSGTAITEESVPLQSVSREIKQSGTANVRIPSDRSGGSRLPTLTLRGTSGSRIPIPVYKRT</sequence>
<proteinExistence type="inferred from homology"/>
<dbReference type="GO" id="GO:0005856">
    <property type="term" value="C:cytoskeleton"/>
    <property type="evidence" value="ECO:0007669"/>
    <property type="project" value="UniProtKB-SubCell"/>
</dbReference>
<dbReference type="InterPro" id="IPR011989">
    <property type="entry name" value="ARM-like"/>
</dbReference>
<dbReference type="InterPro" id="IPR016024">
    <property type="entry name" value="ARM-type_fold"/>
</dbReference>
<dbReference type="InterPro" id="IPR021133">
    <property type="entry name" value="HEAT_type_2"/>
</dbReference>
<dbReference type="GO" id="GO:0061863">
    <property type="term" value="F:microtubule plus end polymerase"/>
    <property type="evidence" value="ECO:0007669"/>
    <property type="project" value="InterPro"/>
</dbReference>
<accession>A0A1I8EYN9</accession>
<dbReference type="GO" id="GO:0051010">
    <property type="term" value="F:microtubule plus-end binding"/>
    <property type="evidence" value="ECO:0007669"/>
    <property type="project" value="InterPro"/>
</dbReference>
<dbReference type="PROSITE" id="PS50077">
    <property type="entry name" value="HEAT_REPEAT"/>
    <property type="match status" value="2"/>
</dbReference>
<dbReference type="Gene3D" id="1.25.10.10">
    <property type="entry name" value="Leucine-rich Repeat Variant"/>
    <property type="match status" value="2"/>
</dbReference>
<dbReference type="InterPro" id="IPR034085">
    <property type="entry name" value="TOG"/>
</dbReference>
<keyword evidence="4" id="KW-0206">Cytoskeleton</keyword>
<evidence type="ECO:0000313" key="9">
    <source>
        <dbReference type="WBParaSite" id="maker-PairedContig_756-snap-gene-6.13-mRNA-1"/>
    </source>
</evidence>
<evidence type="ECO:0000256" key="3">
    <source>
        <dbReference type="ARBA" id="ARBA00022737"/>
    </source>
</evidence>
<dbReference type="InterPro" id="IPR045110">
    <property type="entry name" value="XMAP215"/>
</dbReference>
<dbReference type="GO" id="GO:0046785">
    <property type="term" value="P:microtubule polymerization"/>
    <property type="evidence" value="ECO:0007669"/>
    <property type="project" value="InterPro"/>
</dbReference>
<comment type="subcellular location">
    <subcellularLocation>
        <location evidence="1">Cytoplasm</location>
        <location evidence="1">Cytoskeleton</location>
    </subcellularLocation>
</comment>
<protein>
    <recommendedName>
        <fullName evidence="8">TOG domain-containing protein</fullName>
    </recommendedName>
</protein>
<keyword evidence="3" id="KW-0677">Repeat</keyword>
<dbReference type="Pfam" id="PF21041">
    <property type="entry name" value="XMAP215_CLASP_TOG"/>
    <property type="match status" value="1"/>
</dbReference>
<evidence type="ECO:0000256" key="2">
    <source>
        <dbReference type="ARBA" id="ARBA00022490"/>
    </source>
</evidence>